<feature type="compositionally biased region" description="Low complexity" evidence="1">
    <location>
        <begin position="34"/>
        <end position="46"/>
    </location>
</feature>
<sequence length="113" mass="12801">MAEVVGVWGISTTSRCNNRYNNRCSMNPYSIILNTNDTNNNLNTKTPLSRTKTSPTTNQTISDRNRNNTKINHHNKINNTKSINHQTNRTHTTHTTHSPQTPIPTPLPSKYTT</sequence>
<feature type="region of interest" description="Disordered" evidence="1">
    <location>
        <begin position="34"/>
        <end position="113"/>
    </location>
</feature>
<proteinExistence type="predicted"/>
<reference evidence="2 3" key="1">
    <citation type="submission" date="2017-07" db="EMBL/GenBank/DDBJ databases">
        <title>Genome sequence of the Sordaria macrospora wild type strain R19027.</title>
        <authorList>
            <person name="Nowrousian M."/>
            <person name="Teichert I."/>
            <person name="Kueck U."/>
        </authorList>
    </citation>
    <scope>NUCLEOTIDE SEQUENCE [LARGE SCALE GENOMIC DNA]</scope>
    <source>
        <strain evidence="2 3">R19027</strain>
        <tissue evidence="2">Mycelium</tissue>
    </source>
</reference>
<dbReference type="EMBL" id="NMPR01000115">
    <property type="protein sequence ID" value="KAA8630079.1"/>
    <property type="molecule type" value="Genomic_DNA"/>
</dbReference>
<comment type="caution">
    <text evidence="2">The sequence shown here is derived from an EMBL/GenBank/DDBJ whole genome shotgun (WGS) entry which is preliminary data.</text>
</comment>
<dbReference type="AlphaFoldDB" id="A0A8S8ZKP5"/>
<evidence type="ECO:0000313" key="3">
    <source>
        <dbReference type="Proteomes" id="UP000433876"/>
    </source>
</evidence>
<name>A0A8S8ZKP5_SORMA</name>
<gene>
    <name evidence="2" type="ORF">SMACR_09319</name>
</gene>
<accession>A0A8S8ZKP5</accession>
<feature type="compositionally biased region" description="Low complexity" evidence="1">
    <location>
        <begin position="77"/>
        <end position="100"/>
    </location>
</feature>
<organism evidence="2 3">
    <name type="scientific">Sordaria macrospora</name>
    <dbReference type="NCBI Taxonomy" id="5147"/>
    <lineage>
        <taxon>Eukaryota</taxon>
        <taxon>Fungi</taxon>
        <taxon>Dikarya</taxon>
        <taxon>Ascomycota</taxon>
        <taxon>Pezizomycotina</taxon>
        <taxon>Sordariomycetes</taxon>
        <taxon>Sordariomycetidae</taxon>
        <taxon>Sordariales</taxon>
        <taxon>Sordariaceae</taxon>
        <taxon>Sordaria</taxon>
    </lineage>
</organism>
<protein>
    <submittedName>
        <fullName evidence="2">Uncharacterized protein</fullName>
    </submittedName>
</protein>
<dbReference type="Proteomes" id="UP000433876">
    <property type="component" value="Unassembled WGS sequence"/>
</dbReference>
<evidence type="ECO:0000313" key="2">
    <source>
        <dbReference type="EMBL" id="KAA8630079.1"/>
    </source>
</evidence>
<feature type="compositionally biased region" description="Polar residues" evidence="1">
    <location>
        <begin position="47"/>
        <end position="62"/>
    </location>
</feature>
<evidence type="ECO:0000256" key="1">
    <source>
        <dbReference type="SAM" id="MobiDB-lite"/>
    </source>
</evidence>